<reference evidence="2 3" key="1">
    <citation type="submission" date="2020-07" db="EMBL/GenBank/DDBJ databases">
        <title>Sequencing the genomes of 1000 actinobacteria strains.</title>
        <authorList>
            <person name="Klenk H.-P."/>
        </authorList>
    </citation>
    <scope>NUCLEOTIDE SEQUENCE [LARGE SCALE GENOMIC DNA]</scope>
    <source>
        <strain evidence="2 3">DSM 45927</strain>
    </source>
</reference>
<name>A0A853BVT1_9ACTN</name>
<protein>
    <submittedName>
        <fullName evidence="2">Uncharacterized protein</fullName>
    </submittedName>
</protein>
<keyword evidence="3" id="KW-1185">Reference proteome</keyword>
<gene>
    <name evidence="2" type="ORF">HNR12_005470</name>
</gene>
<dbReference type="AlphaFoldDB" id="A0A853BVT1"/>
<dbReference type="Proteomes" id="UP000575985">
    <property type="component" value="Unassembled WGS sequence"/>
</dbReference>
<evidence type="ECO:0000313" key="2">
    <source>
        <dbReference type="EMBL" id="NYI99193.1"/>
    </source>
</evidence>
<accession>A0A853BVT1</accession>
<evidence type="ECO:0000313" key="3">
    <source>
        <dbReference type="Proteomes" id="UP000575985"/>
    </source>
</evidence>
<comment type="caution">
    <text evidence="2">The sequence shown here is derived from an EMBL/GenBank/DDBJ whole genome shotgun (WGS) entry which is preliminary data.</text>
</comment>
<sequence length="51" mass="5270">MGINAGWGAGAFWNPPVQTRLHRPAGPLSAQAPAMNVSGTDEVAEASRRPA</sequence>
<proteinExistence type="predicted"/>
<dbReference type="EMBL" id="JACCFO010000001">
    <property type="protein sequence ID" value="NYI99193.1"/>
    <property type="molecule type" value="Genomic_DNA"/>
</dbReference>
<organism evidence="2 3">
    <name type="scientific">Streptomonospora nanhaiensis</name>
    <dbReference type="NCBI Taxonomy" id="1323731"/>
    <lineage>
        <taxon>Bacteria</taxon>
        <taxon>Bacillati</taxon>
        <taxon>Actinomycetota</taxon>
        <taxon>Actinomycetes</taxon>
        <taxon>Streptosporangiales</taxon>
        <taxon>Nocardiopsidaceae</taxon>
        <taxon>Streptomonospora</taxon>
    </lineage>
</organism>
<evidence type="ECO:0000256" key="1">
    <source>
        <dbReference type="SAM" id="MobiDB-lite"/>
    </source>
</evidence>
<feature type="region of interest" description="Disordered" evidence="1">
    <location>
        <begin position="1"/>
        <end position="51"/>
    </location>
</feature>